<keyword evidence="6" id="KW-1160">Virus entry into host cell</keyword>
<evidence type="ECO:0000256" key="2">
    <source>
        <dbReference type="ARBA" id="ARBA00022581"/>
    </source>
</evidence>
<reference evidence="8" key="1">
    <citation type="submission" date="2019-05" db="EMBL/GenBank/DDBJ databases">
        <title>Metatranscriptomic reconstruction reveals RNA viruses with the potential to shape carbon cycling in soil.</title>
        <authorList>
            <person name="Starr E.P."/>
            <person name="Nuccio E."/>
            <person name="Pett-Ridge J."/>
            <person name="Banfield J.F."/>
            <person name="Firestone M.K."/>
        </authorList>
    </citation>
    <scope>NUCLEOTIDE SEQUENCE</scope>
    <source>
        <strain evidence="8">H2_Rhizo_31_scaffold_502</strain>
    </source>
</reference>
<gene>
    <name evidence="8" type="ORF">H2Rhizo31502_000004</name>
</gene>
<dbReference type="GO" id="GO:0039666">
    <property type="term" value="P:virion attachment to host cell pilus"/>
    <property type="evidence" value="ECO:0007669"/>
    <property type="project" value="UniProtKB-KW"/>
</dbReference>
<sequence>MFYRTRSEQSNALKCDYFFSWTGNHPDNWLVNSAEMRDEVHTERSRGIPGDQGGPMDLTKITYEGTPSGKIEGAGTGGRYWLCPTGVVPIELLNENFNDAPFSGPYSDVELLGMGATAIARTTPTNPSFSLANAIGEFRSDGMPSPPGADLASRVKYLKNSGSEYLNVEFGWAPLVSDVKNFARTVKDSHKILKQFQKGSDKRIRRRYTFPTEEYSRINRGAGVPYPNVDANLSQFMSDGLHIRTQRRETWFSGAFRYHIPIGDSLVGKFAEWETKADKLLGIEPTPKQLWELTPWSWAIDWYSNMGDVYNNISRLGNDGLVLEYGYIMSKYTQSDDLVAYDYFGKPGRLRISKKVLKRRQATPYGFGFNMANLSAKQEAVLVALGLSKGAR</sequence>
<accession>A0A514D923</accession>
<evidence type="ECO:0000256" key="6">
    <source>
        <dbReference type="ARBA" id="ARBA00023296"/>
    </source>
</evidence>
<keyword evidence="2" id="KW-0945">Host-virus interaction</keyword>
<name>A0A514D923_9VIRU</name>
<organism evidence="8">
    <name type="scientific">Leviviridae sp</name>
    <dbReference type="NCBI Taxonomy" id="2027243"/>
    <lineage>
        <taxon>Viruses</taxon>
        <taxon>Riboviria</taxon>
        <taxon>Orthornavirae</taxon>
        <taxon>Lenarviricota</taxon>
        <taxon>Leviviricetes</taxon>
        <taxon>Norzivirales</taxon>
        <taxon>Fiersviridae</taxon>
    </lineage>
</organism>
<keyword evidence="5" id="KW-1175">Viral attachment to host cell pilus</keyword>
<keyword evidence="3" id="KW-1161">Viral attachment to host cell</keyword>
<evidence type="ECO:0000256" key="7">
    <source>
        <dbReference type="ARBA" id="ARBA00035110"/>
    </source>
</evidence>
<protein>
    <recommendedName>
        <fullName evidence="9">Maturation</fullName>
    </recommendedName>
</protein>
<evidence type="ECO:0000256" key="3">
    <source>
        <dbReference type="ARBA" id="ARBA00022804"/>
    </source>
</evidence>
<comment type="subcellular location">
    <subcellularLocation>
        <location evidence="1">Virion</location>
    </subcellularLocation>
</comment>
<dbReference type="EMBL" id="MN035272">
    <property type="protein sequence ID" value="QDH90110.1"/>
    <property type="molecule type" value="Genomic_RNA"/>
</dbReference>
<evidence type="ECO:0000256" key="5">
    <source>
        <dbReference type="ARBA" id="ARBA00023104"/>
    </source>
</evidence>
<keyword evidence="4" id="KW-0946">Virion</keyword>
<proteinExistence type="inferred from homology"/>
<dbReference type="Pfam" id="PF03863">
    <property type="entry name" value="Phage_mat-A"/>
    <property type="match status" value="1"/>
</dbReference>
<evidence type="ECO:0000256" key="1">
    <source>
        <dbReference type="ARBA" id="ARBA00004328"/>
    </source>
</evidence>
<evidence type="ECO:0008006" key="9">
    <source>
        <dbReference type="Google" id="ProtNLM"/>
    </source>
</evidence>
<dbReference type="InterPro" id="IPR005563">
    <property type="entry name" value="A_protein"/>
</dbReference>
<evidence type="ECO:0000256" key="4">
    <source>
        <dbReference type="ARBA" id="ARBA00022844"/>
    </source>
</evidence>
<comment type="similarity">
    <text evidence="7">Belongs to the Leviviricetes maturation protein family.</text>
</comment>
<dbReference type="GO" id="GO:0044423">
    <property type="term" value="C:virion component"/>
    <property type="evidence" value="ECO:0007669"/>
    <property type="project" value="UniProtKB-KW"/>
</dbReference>
<evidence type="ECO:0000313" key="8">
    <source>
        <dbReference type="EMBL" id="QDH90110.1"/>
    </source>
</evidence>